<proteinExistence type="predicted"/>
<dbReference type="Proteomes" id="UP000035009">
    <property type="component" value="Unassembled WGS sequence"/>
</dbReference>
<dbReference type="EMBL" id="BAOP01000010">
    <property type="protein sequence ID" value="GAC79459.1"/>
    <property type="molecule type" value="Genomic_DNA"/>
</dbReference>
<dbReference type="STRING" id="410332.SAMN04488550_2200"/>
<accession>M3VEP9</accession>
<organism evidence="1 2">
    <name type="scientific">Gordonia malaquae NBRC 108250</name>
    <dbReference type="NCBI Taxonomy" id="1223542"/>
    <lineage>
        <taxon>Bacteria</taxon>
        <taxon>Bacillati</taxon>
        <taxon>Actinomycetota</taxon>
        <taxon>Actinomycetes</taxon>
        <taxon>Mycobacteriales</taxon>
        <taxon>Gordoniaceae</taxon>
        <taxon>Gordonia</taxon>
    </lineage>
</organism>
<keyword evidence="2" id="KW-1185">Reference proteome</keyword>
<evidence type="ECO:0000313" key="1">
    <source>
        <dbReference type="EMBL" id="GAC79459.1"/>
    </source>
</evidence>
<dbReference type="AlphaFoldDB" id="M3VEP9"/>
<reference evidence="1 2" key="1">
    <citation type="submission" date="2013-02" db="EMBL/GenBank/DDBJ databases">
        <title>Whole genome shotgun sequence of Gordonia malaquae NBRC 108250.</title>
        <authorList>
            <person name="Yoshida I."/>
            <person name="Hosoyama A."/>
            <person name="Tsuchikane K."/>
            <person name="Ando Y."/>
            <person name="Baba S."/>
            <person name="Ohji S."/>
            <person name="Hamada M."/>
            <person name="Tamura T."/>
            <person name="Yamazoe A."/>
            <person name="Yamazaki S."/>
            <person name="Fujita N."/>
        </authorList>
    </citation>
    <scope>NUCLEOTIDE SEQUENCE [LARGE SCALE GENOMIC DNA]</scope>
    <source>
        <strain evidence="1 2">NBRC 108250</strain>
    </source>
</reference>
<dbReference type="eggNOG" id="ENOG5033IPK">
    <property type="taxonomic scope" value="Bacteria"/>
</dbReference>
<sequence>MDPFWHAGMITRMSDDSAVATTVTAPADVVGSIRKYVAAEGGSAKAVLQAAGDAGVRITLVGGSNGVLGDRVVRDMATAEAVIDAVEGLEKAEWDRDLTSSATVSPSHWRKMAGWVAGQKRFPKARNRKIVD</sequence>
<name>M3VEP9_GORML</name>
<evidence type="ECO:0000313" key="2">
    <source>
        <dbReference type="Proteomes" id="UP000035009"/>
    </source>
</evidence>
<comment type="caution">
    <text evidence="1">The sequence shown here is derived from an EMBL/GenBank/DDBJ whole genome shotgun (WGS) entry which is preliminary data.</text>
</comment>
<protein>
    <submittedName>
        <fullName evidence="1">Uncharacterized protein</fullName>
    </submittedName>
</protein>
<gene>
    <name evidence="1" type="ORF">GM1_010_00480</name>
</gene>